<evidence type="ECO:0000313" key="1">
    <source>
        <dbReference type="EMBL" id="OGI44764.1"/>
    </source>
</evidence>
<name>A0A1F6TI26_9PROT</name>
<dbReference type="AlphaFoldDB" id="A0A1F6TI26"/>
<protein>
    <submittedName>
        <fullName evidence="1">Uncharacterized protein</fullName>
    </submittedName>
</protein>
<dbReference type="STRING" id="1817764.A2637_00265"/>
<dbReference type="Proteomes" id="UP000179360">
    <property type="component" value="Unassembled WGS sequence"/>
</dbReference>
<evidence type="ECO:0000313" key="2">
    <source>
        <dbReference type="Proteomes" id="UP000179360"/>
    </source>
</evidence>
<dbReference type="EMBL" id="MFSY01000112">
    <property type="protein sequence ID" value="OGI44764.1"/>
    <property type="molecule type" value="Genomic_DNA"/>
</dbReference>
<organism evidence="1 2">
    <name type="scientific">Candidatus Muproteobacteria bacterium RIFCSPHIGHO2_01_FULL_65_16</name>
    <dbReference type="NCBI Taxonomy" id="1817764"/>
    <lineage>
        <taxon>Bacteria</taxon>
        <taxon>Pseudomonadati</taxon>
        <taxon>Pseudomonadota</taxon>
        <taxon>Candidatus Muproteobacteria</taxon>
    </lineage>
</organism>
<accession>A0A1F6TI26</accession>
<sequence length="63" mass="7456">MRQRLLNLARHKGEDFQITLNNYFLERFLYRLSRSTVHNRFVLKGALLLRLRAGPGGRIEITD</sequence>
<proteinExistence type="predicted"/>
<reference evidence="1 2" key="1">
    <citation type="journal article" date="2016" name="Nat. Commun.">
        <title>Thousands of microbial genomes shed light on interconnected biogeochemical processes in an aquifer system.</title>
        <authorList>
            <person name="Anantharaman K."/>
            <person name="Brown C.T."/>
            <person name="Hug L.A."/>
            <person name="Sharon I."/>
            <person name="Castelle C.J."/>
            <person name="Probst A.J."/>
            <person name="Thomas B.C."/>
            <person name="Singh A."/>
            <person name="Wilkins M.J."/>
            <person name="Karaoz U."/>
            <person name="Brodie E.L."/>
            <person name="Williams K.H."/>
            <person name="Hubbard S.S."/>
            <person name="Banfield J.F."/>
        </authorList>
    </citation>
    <scope>NUCLEOTIDE SEQUENCE [LARGE SCALE GENOMIC DNA]</scope>
</reference>
<gene>
    <name evidence="1" type="ORF">A2637_00265</name>
</gene>
<comment type="caution">
    <text evidence="1">The sequence shown here is derived from an EMBL/GenBank/DDBJ whole genome shotgun (WGS) entry which is preliminary data.</text>
</comment>